<gene>
    <name evidence="3" type="ORF">H9841_07840</name>
</gene>
<dbReference type="EMBL" id="DXDX01000141">
    <property type="protein sequence ID" value="HIY21794.1"/>
    <property type="molecule type" value="Genomic_DNA"/>
</dbReference>
<evidence type="ECO:0000313" key="4">
    <source>
        <dbReference type="Proteomes" id="UP000823868"/>
    </source>
</evidence>
<evidence type="ECO:0000256" key="1">
    <source>
        <dbReference type="SAM" id="Coils"/>
    </source>
</evidence>
<reference evidence="3" key="2">
    <citation type="submission" date="2021-04" db="EMBL/GenBank/DDBJ databases">
        <authorList>
            <person name="Gilroy R."/>
        </authorList>
    </citation>
    <scope>NUCLEOTIDE SEQUENCE</scope>
    <source>
        <strain evidence="3">ChiBcec16_6824</strain>
    </source>
</reference>
<proteinExistence type="predicted"/>
<sequence>MDTGEIQFRTATFGGFSKQDVQDYIDRANREHTQRIEQLTQDLAQAVSERDKYRERVESVENRNIELSSKVQTLTTQLEEARRERQARESELENLRARVGELEARLEKVEHAASAYERIKDRTAGIELEAHCRAQAVEAAALVQVEKARQELGQWVAQVQAGYDQLRTEVEATLSHASGELERVQRTMSGVSAELDQRDGDLKALLRTYEEAIGPQMPDPLPLEEPEKDK</sequence>
<dbReference type="SUPFAM" id="SSF57997">
    <property type="entry name" value="Tropomyosin"/>
    <property type="match status" value="1"/>
</dbReference>
<evidence type="ECO:0000256" key="2">
    <source>
        <dbReference type="SAM" id="MobiDB-lite"/>
    </source>
</evidence>
<evidence type="ECO:0008006" key="5">
    <source>
        <dbReference type="Google" id="ProtNLM"/>
    </source>
</evidence>
<reference evidence="3" key="1">
    <citation type="journal article" date="2021" name="PeerJ">
        <title>Extensive microbial diversity within the chicken gut microbiome revealed by metagenomics and culture.</title>
        <authorList>
            <person name="Gilroy R."/>
            <person name="Ravi A."/>
            <person name="Getino M."/>
            <person name="Pursley I."/>
            <person name="Horton D.L."/>
            <person name="Alikhan N.F."/>
            <person name="Baker D."/>
            <person name="Gharbi K."/>
            <person name="Hall N."/>
            <person name="Watson M."/>
            <person name="Adriaenssens E.M."/>
            <person name="Foster-Nyarko E."/>
            <person name="Jarju S."/>
            <person name="Secka A."/>
            <person name="Antonio M."/>
            <person name="Oren A."/>
            <person name="Chaudhuri R.R."/>
            <person name="La Ragione R."/>
            <person name="Hildebrand F."/>
            <person name="Pallen M.J."/>
        </authorList>
    </citation>
    <scope>NUCLEOTIDE SEQUENCE</scope>
    <source>
        <strain evidence="3">ChiBcec16_6824</strain>
    </source>
</reference>
<name>A0A9D1Y8U0_9FIRM</name>
<feature type="region of interest" description="Disordered" evidence="2">
    <location>
        <begin position="211"/>
        <end position="230"/>
    </location>
</feature>
<evidence type="ECO:0000313" key="3">
    <source>
        <dbReference type="EMBL" id="HIY21794.1"/>
    </source>
</evidence>
<protein>
    <recommendedName>
        <fullName evidence="5">DivIVA domain-containing protein</fullName>
    </recommendedName>
</protein>
<dbReference type="Proteomes" id="UP000823868">
    <property type="component" value="Unassembled WGS sequence"/>
</dbReference>
<dbReference type="Gene3D" id="1.10.287.1490">
    <property type="match status" value="1"/>
</dbReference>
<organism evidence="3 4">
    <name type="scientific">Candidatus Flavonifractor merdigallinarum</name>
    <dbReference type="NCBI Taxonomy" id="2838589"/>
    <lineage>
        <taxon>Bacteria</taxon>
        <taxon>Bacillati</taxon>
        <taxon>Bacillota</taxon>
        <taxon>Clostridia</taxon>
        <taxon>Eubacteriales</taxon>
        <taxon>Oscillospiraceae</taxon>
        <taxon>Flavonifractor</taxon>
    </lineage>
</organism>
<dbReference type="AlphaFoldDB" id="A0A9D1Y8U0"/>
<comment type="caution">
    <text evidence="3">The sequence shown here is derived from an EMBL/GenBank/DDBJ whole genome shotgun (WGS) entry which is preliminary data.</text>
</comment>
<keyword evidence="1" id="KW-0175">Coiled coil</keyword>
<feature type="coiled-coil region" evidence="1">
    <location>
        <begin position="29"/>
        <end position="119"/>
    </location>
</feature>
<accession>A0A9D1Y8U0</accession>